<accession>A0A8H4S0J0</accession>
<name>A0A8H4S0J0_9HELO</name>
<dbReference type="AlphaFoldDB" id="A0A8H4S0J0"/>
<evidence type="ECO:0000313" key="3">
    <source>
        <dbReference type="Proteomes" id="UP000566819"/>
    </source>
</evidence>
<dbReference type="OrthoDB" id="10653195at2759"/>
<gene>
    <name evidence="2" type="ORF">G7Y89_g94</name>
</gene>
<organism evidence="2 3">
    <name type="scientific">Cudoniella acicularis</name>
    <dbReference type="NCBI Taxonomy" id="354080"/>
    <lineage>
        <taxon>Eukaryota</taxon>
        <taxon>Fungi</taxon>
        <taxon>Dikarya</taxon>
        <taxon>Ascomycota</taxon>
        <taxon>Pezizomycotina</taxon>
        <taxon>Leotiomycetes</taxon>
        <taxon>Helotiales</taxon>
        <taxon>Tricladiaceae</taxon>
        <taxon>Cudoniella</taxon>
    </lineage>
</organism>
<feature type="compositionally biased region" description="Basic and acidic residues" evidence="1">
    <location>
        <begin position="181"/>
        <end position="191"/>
    </location>
</feature>
<feature type="region of interest" description="Disordered" evidence="1">
    <location>
        <begin position="78"/>
        <end position="231"/>
    </location>
</feature>
<evidence type="ECO:0008006" key="4">
    <source>
        <dbReference type="Google" id="ProtNLM"/>
    </source>
</evidence>
<protein>
    <recommendedName>
        <fullName evidence="4">Zn(2)-C6 fungal-type domain-containing protein</fullName>
    </recommendedName>
</protein>
<evidence type="ECO:0000256" key="1">
    <source>
        <dbReference type="SAM" id="MobiDB-lite"/>
    </source>
</evidence>
<feature type="compositionally biased region" description="Basic and acidic residues" evidence="1">
    <location>
        <begin position="200"/>
        <end position="228"/>
    </location>
</feature>
<keyword evidence="3" id="KW-1185">Reference proteome</keyword>
<feature type="compositionally biased region" description="Basic residues" evidence="1">
    <location>
        <begin position="1"/>
        <end position="10"/>
    </location>
</feature>
<reference evidence="2 3" key="1">
    <citation type="submission" date="2020-03" db="EMBL/GenBank/DDBJ databases">
        <title>Draft Genome Sequence of Cudoniella acicularis.</title>
        <authorList>
            <person name="Buettner E."/>
            <person name="Kellner H."/>
        </authorList>
    </citation>
    <scope>NUCLEOTIDE SEQUENCE [LARGE SCALE GENOMIC DNA]</scope>
    <source>
        <strain evidence="2 3">DSM 108380</strain>
    </source>
</reference>
<comment type="caution">
    <text evidence="2">The sequence shown here is derived from an EMBL/GenBank/DDBJ whole genome shotgun (WGS) entry which is preliminary data.</text>
</comment>
<dbReference type="EMBL" id="JAAMPI010000003">
    <property type="protein sequence ID" value="KAF4638002.1"/>
    <property type="molecule type" value="Genomic_DNA"/>
</dbReference>
<sequence length="773" mass="86737">MKAKANKHRKFGVENEPQFTPAAPSHSSTLNINLDKDLVREVLGAKKNFRRSDFKQAYESRGALLYHVTAPKSRCSWNYDPNTPENPISGDPSPSLAYHPNATYSQDQENQPPQAHFRSEQQVSAQVFQKRKLRPSHRLMGDETSTSQATGVYEGQSLVDTLANTDGKDSSVKEQILARKQKPDDEVSETTRKRRAAKKKKDDERKREREARKRRIEDLEANGIERPEGPCQPCKDSDIECKIPKDPTLGGSRCLRCLQKNGKYKCTFPDLEAPVLEPVVPSQERRLLNKSTPTQHQIYSLAWFRLLARTEQHRVLVELITSNIRYIESGTPRLPGPCRPCFELGLECRVIKEDSLASKLSKTKRCFNCLDDSTRHRMRSQLKKSFGCCDFPEGYISLVCAAAVPTIVLTQSATNTTSVTLKSGTAETRKTMTVPLKSADDMKTSPYGEYFRRQSRKLHEELFPNIFADDDPVRLMPSGLSDITDLAGELYQFIEDLSFAVGALHSARSSSPLPFSPASLLELNKLPIGDSRLPTIAEAIKQGLGLEGSLATVEVSDQIRRLGIDGCSLFEVVPLVTSLLLRNLIMEGHWINPFSSGGIATRTEIVLTSIRNAFPPQYLDQNWKEKVIENFHLASLSSVSLGRDPQLSKQLDGLAMAAGEKLYQILKPFLVLGLVAVAESELDLFRDICLSITGVATRLNAQLVARRETNHITLFWPYPGQKFDHTSYNSSDGSGYSVDEVRTVRIARFWGIKMRDYESDQYRTLAKSECDVF</sequence>
<feature type="compositionally biased region" description="Polar residues" evidence="1">
    <location>
        <begin position="102"/>
        <end position="113"/>
    </location>
</feature>
<dbReference type="Proteomes" id="UP000566819">
    <property type="component" value="Unassembled WGS sequence"/>
</dbReference>
<evidence type="ECO:0000313" key="2">
    <source>
        <dbReference type="EMBL" id="KAF4638002.1"/>
    </source>
</evidence>
<proteinExistence type="predicted"/>
<feature type="region of interest" description="Disordered" evidence="1">
    <location>
        <begin position="1"/>
        <end position="29"/>
    </location>
</feature>